<feature type="region of interest" description="Disordered" evidence="1">
    <location>
        <begin position="78"/>
        <end position="183"/>
    </location>
</feature>
<gene>
    <name evidence="3" type="primary">g998</name>
    <name evidence="3" type="ORF">EsDP_00000998</name>
</gene>
<sequence length="381" mass="39538">MLRAFPWTVLALAPLTQARFGRLSPRESSNECCPCPAPGQPNHGDGVVTVTQPAQTVYVSQAQESPKHTVTIERTVTAEPHTVYVTQPNNTPSNAPSGGNEIVVTVSPQPQPPQQAGPKTVTVINGDSQAPQQQQQQQQQQPQSPQTVTVVNVNSHPGPVTKTVLPEDPKEASGPKTVTVNANPPTKMVSVVTVTQGGSSSQTQQQQPPTAVTVTASPAPLAADNIAAAQPEGPKTVVVTIKPDSSSAQAAAVTAPPRTQTIVQNVDHYSTLTKTVAGGGGDNIEIIIINIYTGETSCKKKHSGKSCHAGGHQYLPPAATGSSKIPCPSVNATTRVATAYNTVVVTLPPGNSTGAAQPTGSKGFEAAMGKKPRAPISMRKW</sequence>
<evidence type="ECO:0000313" key="4">
    <source>
        <dbReference type="Proteomes" id="UP001562357"/>
    </source>
</evidence>
<protein>
    <submittedName>
        <fullName evidence="3">Uncharacterized protein</fullName>
    </submittedName>
</protein>
<dbReference type="Proteomes" id="UP001562357">
    <property type="component" value="Unassembled WGS sequence"/>
</dbReference>
<feature type="region of interest" description="Disordered" evidence="1">
    <location>
        <begin position="350"/>
        <end position="381"/>
    </location>
</feature>
<reference evidence="4" key="1">
    <citation type="submission" date="2024-06" db="EMBL/GenBank/DDBJ databases">
        <title>Draft Genome Sequences of Epichloe bromicola Strains Isolated from Elymus ciliaris.</title>
        <authorList>
            <consortium name="Epichloe bromicola genome sequencing consortium"/>
            <person name="Miura A."/>
            <person name="Imano S."/>
            <person name="Ashida A."/>
            <person name="Sato I."/>
            <person name="Chiba S."/>
            <person name="Tanaka A."/>
            <person name="Camagna M."/>
            <person name="Takemoto D."/>
        </authorList>
    </citation>
    <scope>NUCLEOTIDE SEQUENCE [LARGE SCALE GENOMIC DNA]</scope>
    <source>
        <strain evidence="4">DP</strain>
    </source>
</reference>
<evidence type="ECO:0000313" key="3">
    <source>
        <dbReference type="EMBL" id="GAB0132566.1"/>
    </source>
</evidence>
<organism evidence="3 4">
    <name type="scientific">Epichloe bromicola</name>
    <dbReference type="NCBI Taxonomy" id="79588"/>
    <lineage>
        <taxon>Eukaryota</taxon>
        <taxon>Fungi</taxon>
        <taxon>Dikarya</taxon>
        <taxon>Ascomycota</taxon>
        <taxon>Pezizomycotina</taxon>
        <taxon>Sordariomycetes</taxon>
        <taxon>Hypocreomycetidae</taxon>
        <taxon>Hypocreales</taxon>
        <taxon>Clavicipitaceae</taxon>
        <taxon>Epichloe</taxon>
    </lineage>
</organism>
<feature type="signal peptide" evidence="2">
    <location>
        <begin position="1"/>
        <end position="18"/>
    </location>
</feature>
<feature type="chain" id="PRO_5046694429" evidence="2">
    <location>
        <begin position="19"/>
        <end position="381"/>
    </location>
</feature>
<feature type="compositionally biased region" description="Polar residues" evidence="1">
    <location>
        <begin position="350"/>
        <end position="360"/>
    </location>
</feature>
<evidence type="ECO:0000256" key="2">
    <source>
        <dbReference type="SAM" id="SignalP"/>
    </source>
</evidence>
<accession>A0ABQ0CGJ1</accession>
<feature type="compositionally biased region" description="Low complexity" evidence="1">
    <location>
        <begin position="128"/>
        <end position="146"/>
    </location>
</feature>
<proteinExistence type="predicted"/>
<name>A0ABQ0CGJ1_9HYPO</name>
<evidence type="ECO:0000256" key="1">
    <source>
        <dbReference type="SAM" id="MobiDB-lite"/>
    </source>
</evidence>
<comment type="caution">
    <text evidence="3">The sequence shown here is derived from an EMBL/GenBank/DDBJ whole genome shotgun (WGS) entry which is preliminary data.</text>
</comment>
<keyword evidence="4" id="KW-1185">Reference proteome</keyword>
<dbReference type="EMBL" id="BAAFGZ010000020">
    <property type="protein sequence ID" value="GAB0132566.1"/>
    <property type="molecule type" value="Genomic_DNA"/>
</dbReference>
<feature type="compositionally biased region" description="Polar residues" evidence="1">
    <location>
        <begin position="84"/>
        <end position="97"/>
    </location>
</feature>
<keyword evidence="2" id="KW-0732">Signal</keyword>